<keyword evidence="3" id="KW-1185">Reference proteome</keyword>
<evidence type="ECO:0000259" key="1">
    <source>
        <dbReference type="Pfam" id="PF00668"/>
    </source>
</evidence>
<dbReference type="SUPFAM" id="SSF52777">
    <property type="entry name" value="CoA-dependent acyltransferases"/>
    <property type="match status" value="1"/>
</dbReference>
<name>A0ABP6RNS0_9PSEU</name>
<feature type="domain" description="Condensation" evidence="1">
    <location>
        <begin position="2"/>
        <end position="104"/>
    </location>
</feature>
<dbReference type="Pfam" id="PF00668">
    <property type="entry name" value="Condensation"/>
    <property type="match status" value="1"/>
</dbReference>
<reference evidence="3" key="1">
    <citation type="journal article" date="2019" name="Int. J. Syst. Evol. Microbiol.">
        <title>The Global Catalogue of Microorganisms (GCM) 10K type strain sequencing project: providing services to taxonomists for standard genome sequencing and annotation.</title>
        <authorList>
            <consortium name="The Broad Institute Genomics Platform"/>
            <consortium name="The Broad Institute Genome Sequencing Center for Infectious Disease"/>
            <person name="Wu L."/>
            <person name="Ma J."/>
        </authorList>
    </citation>
    <scope>NUCLEOTIDE SEQUENCE [LARGE SCALE GENOMIC DNA]</scope>
    <source>
        <strain evidence="3">JCM 9687</strain>
    </source>
</reference>
<dbReference type="InterPro" id="IPR023213">
    <property type="entry name" value="CAT-like_dom_sf"/>
</dbReference>
<dbReference type="Proteomes" id="UP001500483">
    <property type="component" value="Unassembled WGS sequence"/>
</dbReference>
<dbReference type="EMBL" id="BAAAYK010000038">
    <property type="protein sequence ID" value="GAA3356654.1"/>
    <property type="molecule type" value="Genomic_DNA"/>
</dbReference>
<dbReference type="Gene3D" id="3.30.559.10">
    <property type="entry name" value="Chloramphenicol acetyltransferase-like domain"/>
    <property type="match status" value="1"/>
</dbReference>
<organism evidence="2 3">
    <name type="scientific">Saccharopolyspora gregorii</name>
    <dbReference type="NCBI Taxonomy" id="33914"/>
    <lineage>
        <taxon>Bacteria</taxon>
        <taxon>Bacillati</taxon>
        <taxon>Actinomycetota</taxon>
        <taxon>Actinomycetes</taxon>
        <taxon>Pseudonocardiales</taxon>
        <taxon>Pseudonocardiaceae</taxon>
        <taxon>Saccharopolyspora</taxon>
    </lineage>
</organism>
<accession>A0ABP6RNS0</accession>
<dbReference type="PANTHER" id="PTHR45527:SF1">
    <property type="entry name" value="FATTY ACID SYNTHASE"/>
    <property type="match status" value="1"/>
</dbReference>
<dbReference type="PANTHER" id="PTHR45527">
    <property type="entry name" value="NONRIBOSOMAL PEPTIDE SYNTHETASE"/>
    <property type="match status" value="1"/>
</dbReference>
<sequence length="113" mass="12470">MRAALSDVVERHESLRTVFREDEEGPFQVVLAPESVRLGCTTVEVPESDLRGELVSDGQVRFDLAIDIPVRPTPFVVHSDDKPNDVTEHVLLLVHHVVSDGWSLSRSGSRSAA</sequence>
<evidence type="ECO:0000313" key="3">
    <source>
        <dbReference type="Proteomes" id="UP001500483"/>
    </source>
</evidence>
<protein>
    <recommendedName>
        <fullName evidence="1">Condensation domain-containing protein</fullName>
    </recommendedName>
</protein>
<comment type="caution">
    <text evidence="2">The sequence shown here is derived from an EMBL/GenBank/DDBJ whole genome shotgun (WGS) entry which is preliminary data.</text>
</comment>
<gene>
    <name evidence="2" type="ORF">GCM10020366_21540</name>
</gene>
<proteinExistence type="predicted"/>
<dbReference type="InterPro" id="IPR001242">
    <property type="entry name" value="Condensation_dom"/>
</dbReference>
<evidence type="ECO:0000313" key="2">
    <source>
        <dbReference type="EMBL" id="GAA3356654.1"/>
    </source>
</evidence>
<dbReference type="RefSeq" id="WP_258348255.1">
    <property type="nucleotide sequence ID" value="NZ_BAAAYK010000038.1"/>
</dbReference>